<dbReference type="InterPro" id="IPR020635">
    <property type="entry name" value="Tyr_kinase_cat_dom"/>
</dbReference>
<dbReference type="Proteomes" id="UP000028524">
    <property type="component" value="Unassembled WGS sequence"/>
</dbReference>
<dbReference type="STRING" id="1283841.A0A084R0S4"/>
<dbReference type="OMA" id="YKICSHD"/>
<evidence type="ECO:0000256" key="6">
    <source>
        <dbReference type="ARBA" id="ARBA00019973"/>
    </source>
</evidence>
<evidence type="ECO:0000256" key="3">
    <source>
        <dbReference type="ARBA" id="ARBA00011534"/>
    </source>
</evidence>
<evidence type="ECO:0000256" key="15">
    <source>
        <dbReference type="ARBA" id="ARBA00033194"/>
    </source>
</evidence>
<evidence type="ECO:0000256" key="2">
    <source>
        <dbReference type="ARBA" id="ARBA00004479"/>
    </source>
</evidence>
<evidence type="ECO:0000313" key="19">
    <source>
        <dbReference type="EMBL" id="KFA69809.1"/>
    </source>
</evidence>
<dbReference type="GO" id="GO:0043235">
    <property type="term" value="C:receptor complex"/>
    <property type="evidence" value="ECO:0007669"/>
    <property type="project" value="TreeGrafter"/>
</dbReference>
<dbReference type="PANTHER" id="PTHR24416">
    <property type="entry name" value="TYROSINE-PROTEIN KINASE RECEPTOR"/>
    <property type="match status" value="1"/>
</dbReference>
<dbReference type="InterPro" id="IPR050122">
    <property type="entry name" value="RTK"/>
</dbReference>
<evidence type="ECO:0000313" key="20">
    <source>
        <dbReference type="Proteomes" id="UP000028524"/>
    </source>
</evidence>
<dbReference type="SUPFAM" id="SSF56112">
    <property type="entry name" value="Protein kinase-like (PK-like)"/>
    <property type="match status" value="1"/>
</dbReference>
<reference evidence="19 20" key="1">
    <citation type="journal article" date="2014" name="BMC Genomics">
        <title>Comparative genome sequencing reveals chemotype-specific gene clusters in the toxigenic black mold Stachybotrys.</title>
        <authorList>
            <person name="Semeiks J."/>
            <person name="Borek D."/>
            <person name="Otwinowski Z."/>
            <person name="Grishin N.V."/>
        </authorList>
    </citation>
    <scope>NUCLEOTIDE SEQUENCE [LARGE SCALE GENOMIC DNA]</scope>
    <source>
        <strain evidence="19 20">IBT 40285</strain>
    </source>
</reference>
<dbReference type="Gene3D" id="1.10.510.10">
    <property type="entry name" value="Transferase(Phosphotransferase) domain 1"/>
    <property type="match status" value="1"/>
</dbReference>
<dbReference type="GO" id="GO:0043410">
    <property type="term" value="P:positive regulation of MAPK cascade"/>
    <property type="evidence" value="ECO:0007669"/>
    <property type="project" value="TreeGrafter"/>
</dbReference>
<keyword evidence="13" id="KW-0472">Membrane</keyword>
<feature type="domain" description="Protein kinase" evidence="18">
    <location>
        <begin position="1"/>
        <end position="248"/>
    </location>
</feature>
<dbReference type="EC" id="2.7.11.1" evidence="4"/>
<dbReference type="OrthoDB" id="1668230at2759"/>
<dbReference type="GO" id="GO:0004674">
    <property type="term" value="F:protein serine/threonine kinase activity"/>
    <property type="evidence" value="ECO:0007669"/>
    <property type="project" value="UniProtKB-EC"/>
</dbReference>
<dbReference type="InterPro" id="IPR001245">
    <property type="entry name" value="Ser-Thr/Tyr_kinase_cat_dom"/>
</dbReference>
<keyword evidence="7" id="KW-0812">Transmembrane</keyword>
<keyword evidence="20" id="KW-1185">Reference proteome</keyword>
<gene>
    <name evidence="19" type="ORF">S40285_02436</name>
</gene>
<evidence type="ECO:0000256" key="12">
    <source>
        <dbReference type="ARBA" id="ARBA00022989"/>
    </source>
</evidence>
<comment type="catalytic activity">
    <reaction evidence="17">
        <text>L-seryl-[protein] + ATP = O-phospho-L-seryl-[protein] + ADP + H(+)</text>
        <dbReference type="Rhea" id="RHEA:17989"/>
        <dbReference type="Rhea" id="RHEA-COMP:9863"/>
        <dbReference type="Rhea" id="RHEA-COMP:11604"/>
        <dbReference type="ChEBI" id="CHEBI:15378"/>
        <dbReference type="ChEBI" id="CHEBI:29999"/>
        <dbReference type="ChEBI" id="CHEBI:30616"/>
        <dbReference type="ChEBI" id="CHEBI:83421"/>
        <dbReference type="ChEBI" id="CHEBI:456216"/>
        <dbReference type="EC" id="2.7.11.1"/>
    </reaction>
</comment>
<comment type="catalytic activity">
    <reaction evidence="16">
        <text>L-threonyl-[protein] + ATP = O-phospho-L-threonyl-[protein] + ADP + H(+)</text>
        <dbReference type="Rhea" id="RHEA:46608"/>
        <dbReference type="Rhea" id="RHEA-COMP:11060"/>
        <dbReference type="Rhea" id="RHEA-COMP:11605"/>
        <dbReference type="ChEBI" id="CHEBI:15378"/>
        <dbReference type="ChEBI" id="CHEBI:30013"/>
        <dbReference type="ChEBI" id="CHEBI:30616"/>
        <dbReference type="ChEBI" id="CHEBI:61977"/>
        <dbReference type="ChEBI" id="CHEBI:456216"/>
        <dbReference type="EC" id="2.7.11.1"/>
    </reaction>
</comment>
<dbReference type="PANTHER" id="PTHR24416:SF525">
    <property type="entry name" value="INSULIN-LIKE RECEPTOR"/>
    <property type="match status" value="1"/>
</dbReference>
<keyword evidence="9" id="KW-0677">Repeat</keyword>
<dbReference type="PROSITE" id="PS00109">
    <property type="entry name" value="PROTEIN_KINASE_TYR"/>
    <property type="match status" value="1"/>
</dbReference>
<evidence type="ECO:0000256" key="4">
    <source>
        <dbReference type="ARBA" id="ARBA00012513"/>
    </source>
</evidence>
<dbReference type="AlphaFoldDB" id="A0A084R0S4"/>
<keyword evidence="12" id="KW-1133">Transmembrane helix</keyword>
<evidence type="ECO:0000256" key="11">
    <source>
        <dbReference type="ARBA" id="ARBA00022840"/>
    </source>
</evidence>
<evidence type="ECO:0000256" key="9">
    <source>
        <dbReference type="ARBA" id="ARBA00022737"/>
    </source>
</evidence>
<organism evidence="19 20">
    <name type="scientific">Stachybotrys chlorohalonatus (strain IBT 40285)</name>
    <dbReference type="NCBI Taxonomy" id="1283841"/>
    <lineage>
        <taxon>Eukaryota</taxon>
        <taxon>Fungi</taxon>
        <taxon>Dikarya</taxon>
        <taxon>Ascomycota</taxon>
        <taxon>Pezizomycotina</taxon>
        <taxon>Sordariomycetes</taxon>
        <taxon>Hypocreomycetidae</taxon>
        <taxon>Hypocreales</taxon>
        <taxon>Stachybotryaceae</taxon>
        <taxon>Stachybotrys</taxon>
    </lineage>
</organism>
<evidence type="ECO:0000256" key="7">
    <source>
        <dbReference type="ARBA" id="ARBA00022692"/>
    </source>
</evidence>
<keyword evidence="8" id="KW-0732">Signal</keyword>
<comment type="subcellular location">
    <subcellularLocation>
        <location evidence="2">Membrane</location>
        <topology evidence="2">Single-pass type I membrane protein</topology>
    </subcellularLocation>
</comment>
<comment type="function">
    <text evidence="1">Component of the EKC/KEOPS complex that is required for the formation of a threonylcarbamoyl group on adenosine at position 37 (t(6)A37) in tRNAs that read codons beginning with adenine. The complex is probably involved in the transfer of the threonylcarbamoyl moiety of threonylcarbamoyl-AMP (TC-AMP) to the N6 group of A37. BUD32 has ATPase activity in the context of the EKC/KEOPS complex and likely plays a supporting role to the catalytic subunit KAE1. The EKC/KEOPS complex also promotes both telomere uncapping and telomere elongation. The complex is required for efficient recruitment of transcriptional coactivators.</text>
</comment>
<evidence type="ECO:0000256" key="8">
    <source>
        <dbReference type="ARBA" id="ARBA00022729"/>
    </source>
</evidence>
<dbReference type="GO" id="GO:0007169">
    <property type="term" value="P:cell surface receptor protein tyrosine kinase signaling pathway"/>
    <property type="evidence" value="ECO:0007669"/>
    <property type="project" value="TreeGrafter"/>
</dbReference>
<protein>
    <recommendedName>
        <fullName evidence="6">EKC/KEOPS complex subunit BUD32</fullName>
        <ecNumber evidence="4">2.7.11.1</ecNumber>
    </recommendedName>
    <alternativeName>
        <fullName evidence="14 15">Atypical Serine/threonine protein kinase BUD32</fullName>
    </alternativeName>
    <alternativeName>
        <fullName evidence="5">EKC/KEOPS complex subunit bud32</fullName>
    </alternativeName>
</protein>
<dbReference type="EMBL" id="KL659358">
    <property type="protein sequence ID" value="KFA69809.1"/>
    <property type="molecule type" value="Genomic_DNA"/>
</dbReference>
<sequence length="248" mass="28440">MSTMLSVSEASDMHRIVQSNDFTTVLKSYEACQHLVNCHACKRTETRDPGAHGLRFEFARFGDVRTFIRQTRESPPPMETRLRMSVDVAKGLSHLHSQGVQHCDLSCRNLYLFKEYRVKIGNLSGGMVAGNDELKPVVREEAAFELPSQGRAFKDRLVRARELFALGSTLYEILFWEHPCDGYRDHEITFSFELGYFPHTGTTNDLFHRCWVEKYQSADELVATLESMLARLPRLFRSDRAWNSGDPA</sequence>
<dbReference type="SMART" id="SM00219">
    <property type="entry name" value="TyrKc"/>
    <property type="match status" value="1"/>
</dbReference>
<dbReference type="GO" id="GO:0051897">
    <property type="term" value="P:positive regulation of phosphatidylinositol 3-kinase/protein kinase B signal transduction"/>
    <property type="evidence" value="ECO:0007669"/>
    <property type="project" value="TreeGrafter"/>
</dbReference>
<dbReference type="HOGENOM" id="CLU_000288_31_3_1"/>
<evidence type="ECO:0000256" key="10">
    <source>
        <dbReference type="ARBA" id="ARBA00022741"/>
    </source>
</evidence>
<dbReference type="InParanoid" id="A0A084R0S4"/>
<dbReference type="GO" id="GO:0042593">
    <property type="term" value="P:glucose homeostasis"/>
    <property type="evidence" value="ECO:0007669"/>
    <property type="project" value="TreeGrafter"/>
</dbReference>
<evidence type="ECO:0000259" key="18">
    <source>
        <dbReference type="PROSITE" id="PS50011"/>
    </source>
</evidence>
<comment type="subunit">
    <text evidence="3">Component of the EKC/KEOPS complex composed of at least BUD32, CGI121, GON7, KAE1 and PCC1; the whole complex dimerizes.</text>
</comment>
<keyword evidence="11" id="KW-0067">ATP-binding</keyword>
<dbReference type="GO" id="GO:0005886">
    <property type="term" value="C:plasma membrane"/>
    <property type="evidence" value="ECO:0007669"/>
    <property type="project" value="TreeGrafter"/>
</dbReference>
<dbReference type="PROSITE" id="PS50011">
    <property type="entry name" value="PROTEIN_KINASE_DOM"/>
    <property type="match status" value="1"/>
</dbReference>
<dbReference type="InterPro" id="IPR011009">
    <property type="entry name" value="Kinase-like_dom_sf"/>
</dbReference>
<dbReference type="GO" id="GO:0004714">
    <property type="term" value="F:transmembrane receptor protein tyrosine kinase activity"/>
    <property type="evidence" value="ECO:0007669"/>
    <property type="project" value="TreeGrafter"/>
</dbReference>
<accession>A0A084R0S4</accession>
<dbReference type="InterPro" id="IPR008266">
    <property type="entry name" value="Tyr_kinase_AS"/>
</dbReference>
<dbReference type="GO" id="GO:0005524">
    <property type="term" value="F:ATP binding"/>
    <property type="evidence" value="ECO:0007669"/>
    <property type="project" value="UniProtKB-KW"/>
</dbReference>
<evidence type="ECO:0000256" key="14">
    <source>
        <dbReference type="ARBA" id="ARBA00030980"/>
    </source>
</evidence>
<evidence type="ECO:0000256" key="5">
    <source>
        <dbReference type="ARBA" id="ARBA00013948"/>
    </source>
</evidence>
<keyword evidence="10" id="KW-0547">Nucleotide-binding</keyword>
<name>A0A084R0S4_STAC4</name>
<evidence type="ECO:0000256" key="16">
    <source>
        <dbReference type="ARBA" id="ARBA00047899"/>
    </source>
</evidence>
<evidence type="ECO:0000256" key="13">
    <source>
        <dbReference type="ARBA" id="ARBA00023136"/>
    </source>
</evidence>
<evidence type="ECO:0000256" key="1">
    <source>
        <dbReference type="ARBA" id="ARBA00003747"/>
    </source>
</evidence>
<dbReference type="InterPro" id="IPR000719">
    <property type="entry name" value="Prot_kinase_dom"/>
</dbReference>
<dbReference type="Pfam" id="PF07714">
    <property type="entry name" value="PK_Tyr_Ser-Thr"/>
    <property type="match status" value="1"/>
</dbReference>
<evidence type="ECO:0000256" key="17">
    <source>
        <dbReference type="ARBA" id="ARBA00048679"/>
    </source>
</evidence>
<proteinExistence type="predicted"/>